<dbReference type="PANTHER" id="PTHR34408:SF1">
    <property type="entry name" value="GLYCOSYL HYDROLASE FAMILY 19 DOMAIN-CONTAINING PROTEIN HI_1415"/>
    <property type="match status" value="1"/>
</dbReference>
<dbReference type="InterPro" id="IPR052354">
    <property type="entry name" value="Cell_Wall_Dynamics_Protein"/>
</dbReference>
<keyword evidence="2" id="KW-0472">Membrane</keyword>
<evidence type="ECO:0000256" key="1">
    <source>
        <dbReference type="SAM" id="MobiDB-lite"/>
    </source>
</evidence>
<evidence type="ECO:0000256" key="2">
    <source>
        <dbReference type="SAM" id="Phobius"/>
    </source>
</evidence>
<feature type="region of interest" description="Disordered" evidence="1">
    <location>
        <begin position="288"/>
        <end position="308"/>
    </location>
</feature>
<keyword evidence="2" id="KW-0812">Transmembrane</keyword>
<gene>
    <name evidence="5" type="ORF">H8S62_04040</name>
</gene>
<dbReference type="Proteomes" id="UP000607645">
    <property type="component" value="Unassembled WGS sequence"/>
</dbReference>
<dbReference type="InterPro" id="IPR025376">
    <property type="entry name" value="CD1107-like_dom"/>
</dbReference>
<dbReference type="Gene3D" id="2.30.30.40">
    <property type="entry name" value="SH3 Domains"/>
    <property type="match status" value="1"/>
</dbReference>
<feature type="transmembrane region" description="Helical" evidence="2">
    <location>
        <begin position="313"/>
        <end position="333"/>
    </location>
</feature>
<evidence type="ECO:0000313" key="5">
    <source>
        <dbReference type="EMBL" id="MBC5736181.1"/>
    </source>
</evidence>
<evidence type="ECO:0000259" key="4">
    <source>
        <dbReference type="PROSITE" id="PS51781"/>
    </source>
</evidence>
<dbReference type="PROSITE" id="PS51781">
    <property type="entry name" value="SH3B"/>
    <property type="match status" value="1"/>
</dbReference>
<sequence>MKNKWRFFAVIMAVVLCMTVFSVTAYAGGDMVDSTMGDPTMETPTATTQPENTNTGEQTPNGQTLTVFVTENADGSHTVTIGDRSWTLPAKREQAGKVVNVRTYLNLRTGPGTDYTVIGHLLNGAEVKVLEESNGWYKVVVPEQTGYVYGKYLEVLNTSAGGGENDTDTAGLLEILLQYYAAAGGSAPLTPDGNLTLMDDIGSAFGAGKQFITVTTKGGNTFYLIIDRDDKGNENVHFLNLVDEADLLALTKDGESIVPACSCTDKCAVGKINTGCKVCRTNMSECAGKEVTEPTPQPAEPAETAPEKSANGAGLVVVVLLLLLGGGGALYWFKLRKPKADTRGADDLDDYDYGEDEEDEDYEFEDENTADSEEDKNQ</sequence>
<feature type="signal peptide" evidence="3">
    <location>
        <begin position="1"/>
        <end position="27"/>
    </location>
</feature>
<dbReference type="InterPro" id="IPR003646">
    <property type="entry name" value="SH3-like_bac-type"/>
</dbReference>
<evidence type="ECO:0000256" key="3">
    <source>
        <dbReference type="SAM" id="SignalP"/>
    </source>
</evidence>
<dbReference type="Pfam" id="PF14283">
    <property type="entry name" value="CD1107-like"/>
    <property type="match status" value="1"/>
</dbReference>
<keyword evidence="2" id="KW-1133">Transmembrane helix</keyword>
<name>A0A8J6JB41_9FIRM</name>
<protein>
    <submittedName>
        <fullName evidence="5">DUF4366 domain-containing protein</fullName>
    </submittedName>
</protein>
<dbReference type="RefSeq" id="WP_186918549.1">
    <property type="nucleotide sequence ID" value="NZ_JACOPQ010000002.1"/>
</dbReference>
<comment type="caution">
    <text evidence="5">The sequence shown here is derived from an EMBL/GenBank/DDBJ whole genome shotgun (WGS) entry which is preliminary data.</text>
</comment>
<evidence type="ECO:0000313" key="6">
    <source>
        <dbReference type="Proteomes" id="UP000607645"/>
    </source>
</evidence>
<dbReference type="PANTHER" id="PTHR34408">
    <property type="entry name" value="FAMILY PROTEIN, PUTATIVE-RELATED"/>
    <property type="match status" value="1"/>
</dbReference>
<reference evidence="5" key="1">
    <citation type="submission" date="2020-08" db="EMBL/GenBank/DDBJ databases">
        <title>Genome public.</title>
        <authorList>
            <person name="Liu C."/>
            <person name="Sun Q."/>
        </authorList>
    </citation>
    <scope>NUCLEOTIDE SEQUENCE</scope>
    <source>
        <strain evidence="5">NSJ-52</strain>
    </source>
</reference>
<feature type="compositionally biased region" description="Acidic residues" evidence="1">
    <location>
        <begin position="347"/>
        <end position="378"/>
    </location>
</feature>
<keyword evidence="3" id="KW-0732">Signal</keyword>
<feature type="compositionally biased region" description="Polar residues" evidence="1">
    <location>
        <begin position="42"/>
        <end position="61"/>
    </location>
</feature>
<dbReference type="SMART" id="SM00287">
    <property type="entry name" value="SH3b"/>
    <property type="match status" value="1"/>
</dbReference>
<keyword evidence="6" id="KW-1185">Reference proteome</keyword>
<feature type="chain" id="PRO_5035310974" evidence="3">
    <location>
        <begin position="28"/>
        <end position="378"/>
    </location>
</feature>
<feature type="region of interest" description="Disordered" evidence="1">
    <location>
        <begin position="36"/>
        <end position="61"/>
    </location>
</feature>
<accession>A0A8J6JB41</accession>
<feature type="region of interest" description="Disordered" evidence="1">
    <location>
        <begin position="341"/>
        <end position="378"/>
    </location>
</feature>
<dbReference type="AlphaFoldDB" id="A0A8J6JB41"/>
<dbReference type="EMBL" id="JACOPQ010000002">
    <property type="protein sequence ID" value="MBC5736181.1"/>
    <property type="molecule type" value="Genomic_DNA"/>
</dbReference>
<feature type="domain" description="SH3b" evidence="4">
    <location>
        <begin position="94"/>
        <end position="157"/>
    </location>
</feature>
<organism evidence="5 6">
    <name type="scientific">Lawsonibacter faecis</name>
    <dbReference type="NCBI Taxonomy" id="2763052"/>
    <lineage>
        <taxon>Bacteria</taxon>
        <taxon>Bacillati</taxon>
        <taxon>Bacillota</taxon>
        <taxon>Clostridia</taxon>
        <taxon>Eubacteriales</taxon>
        <taxon>Oscillospiraceae</taxon>
        <taxon>Lawsonibacter</taxon>
    </lineage>
</organism>
<proteinExistence type="predicted"/>
<dbReference type="Pfam" id="PF08239">
    <property type="entry name" value="SH3_3"/>
    <property type="match status" value="1"/>
</dbReference>